<dbReference type="SMART" id="SM00240">
    <property type="entry name" value="FHA"/>
    <property type="match status" value="1"/>
</dbReference>
<feature type="region of interest" description="Disordered" evidence="1">
    <location>
        <begin position="181"/>
        <end position="393"/>
    </location>
</feature>
<feature type="domain" description="FHA" evidence="2">
    <location>
        <begin position="60"/>
        <end position="126"/>
    </location>
</feature>
<evidence type="ECO:0000259" key="2">
    <source>
        <dbReference type="PROSITE" id="PS50006"/>
    </source>
</evidence>
<dbReference type="Gene3D" id="2.60.200.20">
    <property type="match status" value="1"/>
</dbReference>
<feature type="compositionally biased region" description="Pro residues" evidence="1">
    <location>
        <begin position="368"/>
        <end position="380"/>
    </location>
</feature>
<protein>
    <recommendedName>
        <fullName evidence="2">FHA domain-containing protein</fullName>
    </recommendedName>
</protein>
<evidence type="ECO:0000313" key="3">
    <source>
        <dbReference type="EMBL" id="KAK3248856.1"/>
    </source>
</evidence>
<dbReference type="PRINTS" id="PR01217">
    <property type="entry name" value="PRICHEXTENSN"/>
</dbReference>
<evidence type="ECO:0000313" key="4">
    <source>
        <dbReference type="Proteomes" id="UP001190700"/>
    </source>
</evidence>
<feature type="compositionally biased region" description="Low complexity" evidence="1">
    <location>
        <begin position="346"/>
        <end position="360"/>
    </location>
</feature>
<dbReference type="PROSITE" id="PS50006">
    <property type="entry name" value="FHA_DOMAIN"/>
    <property type="match status" value="1"/>
</dbReference>
<dbReference type="SUPFAM" id="SSF49879">
    <property type="entry name" value="SMAD/FHA domain"/>
    <property type="match status" value="1"/>
</dbReference>
<keyword evidence="4" id="KW-1185">Reference proteome</keyword>
<sequence>MASYHGVISKESPLQARRPSPTRKEFLILRQHVKPFCPVGRGNNAIDPKNLIYGRQRSRVIVGRGSPDSEASKVPEGDHYYGVMLPDARYQSALSRRHFALSEEAGRLFIKDLDSANGTFVNNDRMVAKDARRLKEGDVVSVRRADKIIVHKSFLGTYRVSNAPLTWTVCARPPTPPPFPYASWRLSKTTDRPLTPSSSSTPSTIPPSHPRDRPLPAQVDTSRRRRPRAIFDSDDEEEPSLPPLGRPFGPRTPEPSTTPPSHPLSRPPSPRASGHLPAEDARAPSSTPTTRRSPSFPLSRPFGPRTPEPSTTPPSQPPHPPPHPHRPPPPTISTGPIRLRRRGGSSHKLSPPTLSTSTHSTDGRRVPSPSPRPLPHPPPASVEQQAGPSRGVTLPSEEDIAWVDCILCMETFMFLSRFSVCRASTAYLSAGDPPVRKNGPGWLHRCKNGHFLCKGCGQQTYENYVTNTMRANERYRRLPCPGCVTNRKPDIFSDAVFGKFFNTRALQKRFSDMMIERTNELTAEAVAEEERQRADLERQQLQQTHVAQVTQIAASGSVDVVNEATQLIIDQEADRIMQGDLSVNRCPHCNIGTFEINGCMAVHCKADETHRYARRSDPGCGEHFCGFCFEKTDNQKDCHRHVKQCPANFNSHRLIYGGRDYFVSKDKHHQHWARVIAQRMLRRVESEPEGPLKVALMKRFDALYRKDL</sequence>
<dbReference type="InterPro" id="IPR008984">
    <property type="entry name" value="SMAD_FHA_dom_sf"/>
</dbReference>
<dbReference type="AlphaFoldDB" id="A0AAE0F1Q8"/>
<reference evidence="3 4" key="1">
    <citation type="journal article" date="2015" name="Genome Biol. Evol.">
        <title>Comparative Genomics of a Bacterivorous Green Alga Reveals Evolutionary Causalities and Consequences of Phago-Mixotrophic Mode of Nutrition.</title>
        <authorList>
            <person name="Burns J.A."/>
            <person name="Paasch A."/>
            <person name="Narechania A."/>
            <person name="Kim E."/>
        </authorList>
    </citation>
    <scope>NUCLEOTIDE SEQUENCE [LARGE SCALE GENOMIC DNA]</scope>
    <source>
        <strain evidence="3 4">PLY_AMNH</strain>
    </source>
</reference>
<dbReference type="Pfam" id="PF00498">
    <property type="entry name" value="FHA"/>
    <property type="match status" value="1"/>
</dbReference>
<dbReference type="EMBL" id="LGRX02027761">
    <property type="protein sequence ID" value="KAK3248856.1"/>
    <property type="molecule type" value="Genomic_DNA"/>
</dbReference>
<feature type="compositionally biased region" description="Low complexity" evidence="1">
    <location>
        <begin position="192"/>
        <end position="203"/>
    </location>
</feature>
<accession>A0AAE0F1Q8</accession>
<proteinExistence type="predicted"/>
<gene>
    <name evidence="3" type="ORF">CYMTET_41693</name>
</gene>
<comment type="caution">
    <text evidence="3">The sequence shown here is derived from an EMBL/GenBank/DDBJ whole genome shotgun (WGS) entry which is preliminary data.</text>
</comment>
<dbReference type="Proteomes" id="UP001190700">
    <property type="component" value="Unassembled WGS sequence"/>
</dbReference>
<feature type="compositionally biased region" description="Low complexity" evidence="1">
    <location>
        <begin position="283"/>
        <end position="303"/>
    </location>
</feature>
<dbReference type="CDD" id="cd00060">
    <property type="entry name" value="FHA"/>
    <property type="match status" value="1"/>
</dbReference>
<name>A0AAE0F1Q8_9CHLO</name>
<feature type="compositionally biased region" description="Pro residues" evidence="1">
    <location>
        <begin position="240"/>
        <end position="270"/>
    </location>
</feature>
<feature type="compositionally biased region" description="Pro residues" evidence="1">
    <location>
        <begin position="304"/>
        <end position="331"/>
    </location>
</feature>
<organism evidence="3 4">
    <name type="scientific">Cymbomonas tetramitiformis</name>
    <dbReference type="NCBI Taxonomy" id="36881"/>
    <lineage>
        <taxon>Eukaryota</taxon>
        <taxon>Viridiplantae</taxon>
        <taxon>Chlorophyta</taxon>
        <taxon>Pyramimonadophyceae</taxon>
        <taxon>Pyramimonadales</taxon>
        <taxon>Pyramimonadaceae</taxon>
        <taxon>Cymbomonas</taxon>
    </lineage>
</organism>
<dbReference type="InterPro" id="IPR000253">
    <property type="entry name" value="FHA_dom"/>
</dbReference>
<evidence type="ECO:0000256" key="1">
    <source>
        <dbReference type="SAM" id="MobiDB-lite"/>
    </source>
</evidence>